<evidence type="ECO:0000313" key="1">
    <source>
        <dbReference type="EMBL" id="QHU34606.1"/>
    </source>
</evidence>
<name>A0A6C0LUT1_9ZZZZ</name>
<protein>
    <submittedName>
        <fullName evidence="1">Uncharacterized protein</fullName>
    </submittedName>
</protein>
<reference evidence="1" key="1">
    <citation type="journal article" date="2020" name="Nature">
        <title>Giant virus diversity and host interactions through global metagenomics.</title>
        <authorList>
            <person name="Schulz F."/>
            <person name="Roux S."/>
            <person name="Paez-Espino D."/>
            <person name="Jungbluth S."/>
            <person name="Walsh D.A."/>
            <person name="Denef V.J."/>
            <person name="McMahon K.D."/>
            <person name="Konstantinidis K.T."/>
            <person name="Eloe-Fadrosh E.A."/>
            <person name="Kyrpides N.C."/>
            <person name="Woyke T."/>
        </authorList>
    </citation>
    <scope>NUCLEOTIDE SEQUENCE</scope>
    <source>
        <strain evidence="1">GVMAG-S-1016713-169</strain>
    </source>
</reference>
<dbReference type="EMBL" id="MN740575">
    <property type="protein sequence ID" value="QHU34606.1"/>
    <property type="molecule type" value="Genomic_DNA"/>
</dbReference>
<sequence length="563" mass="65010">MTTATKTWCSDCNSSFKDANCLLQHQKKTRLCQKYKNILFTCQICQYQTRGLKTIDNHLKICTEDIPIVETPVVETPVVETPVVETPVVETPVVETPVVETPVVETPVVETPVVETPVVETPVVEHLAQELEKEKTRVKVLWALLSSVTNIDLSTLISSKDNDLHIFNLSTDSTLYLHENTNNNIVSVTEDETDLVKIEKSSSNYRRVKKITVKPEPNKEEVTSVIDTVDKMKETFTHLDGNTVNGIKESCKEILKQLLTSRTYAKHLSKLKQLRSKLLCTLSIEEYKEVLEYHVIELTNIFTIKQQSERKIKTSVLKSLTPIDNRFLRYPGFTTTQLDAECRDTLKKVFKYGINFPKEFTPYSNISGLANYCVAVFPIEKLIKWCIINPYNFFNVIYIDLPKSSSDDPYSFYTLRSVNNGYRKWDMNCRLEDFSSDIESSLLPYMISMFRDLYYHLFNDNVYRADYSSTSGFAMEDCEQLAQNIILLSQPRRFCNKLRTLFMNNCTYSVTTKDSFNLTGDDSLQRKKYQEREKIEMVGTVRLLFDNITDEQSVQFYKSRNIA</sequence>
<accession>A0A6C0LUT1</accession>
<organism evidence="1">
    <name type="scientific">viral metagenome</name>
    <dbReference type="NCBI Taxonomy" id="1070528"/>
    <lineage>
        <taxon>unclassified sequences</taxon>
        <taxon>metagenomes</taxon>
        <taxon>organismal metagenomes</taxon>
    </lineage>
</organism>
<dbReference type="AlphaFoldDB" id="A0A6C0LUT1"/>
<proteinExistence type="predicted"/>